<keyword evidence="4" id="KW-1185">Reference proteome</keyword>
<comment type="caution">
    <text evidence="3">The sequence shown here is derived from an EMBL/GenBank/DDBJ whole genome shotgun (WGS) entry which is preliminary data.</text>
</comment>
<feature type="chain" id="PRO_5045918123" description="DUF1775 domain-containing protein" evidence="2">
    <location>
        <begin position="29"/>
        <end position="169"/>
    </location>
</feature>
<keyword evidence="1" id="KW-1133">Transmembrane helix</keyword>
<name>A0ABT5Z7K6_9ACTN</name>
<protein>
    <recommendedName>
        <fullName evidence="5">DUF1775 domain-containing protein</fullName>
    </recommendedName>
</protein>
<proteinExistence type="predicted"/>
<evidence type="ECO:0008006" key="5">
    <source>
        <dbReference type="Google" id="ProtNLM"/>
    </source>
</evidence>
<gene>
    <name evidence="3" type="ORF">P2L57_30025</name>
</gene>
<feature type="transmembrane region" description="Helical" evidence="1">
    <location>
        <begin position="143"/>
        <end position="164"/>
    </location>
</feature>
<evidence type="ECO:0000313" key="3">
    <source>
        <dbReference type="EMBL" id="MDF2259811.1"/>
    </source>
</evidence>
<sequence length="169" mass="17049">MRKHFAALPAVIALCGAVVLGTAGSAAAHGDTIDFRISGQDGGHVRTVASWDNDGDPVTETLSATLSAVSADGRRTAGPWRLVEVPGGTATFTTAEALPAGRWKVSVESGFPALGRGEATMTVPDGAAPKAAIATHSSSGPTVWLWSAAAAATLVAVCAAVFLVSRRRG</sequence>
<dbReference type="Proteomes" id="UP001220022">
    <property type="component" value="Unassembled WGS sequence"/>
</dbReference>
<feature type="signal peptide" evidence="2">
    <location>
        <begin position="1"/>
        <end position="28"/>
    </location>
</feature>
<reference evidence="3 4" key="1">
    <citation type="submission" date="2023-03" db="EMBL/GenBank/DDBJ databases">
        <title>Draft genome sequence of type strain Streptomyces ferralitis JCM 14344.</title>
        <authorList>
            <person name="Klaysubun C."/>
            <person name="Duangmal K."/>
        </authorList>
    </citation>
    <scope>NUCLEOTIDE SEQUENCE [LARGE SCALE GENOMIC DNA]</scope>
    <source>
        <strain evidence="3 4">JCM 14344</strain>
    </source>
</reference>
<evidence type="ECO:0000256" key="2">
    <source>
        <dbReference type="SAM" id="SignalP"/>
    </source>
</evidence>
<keyword evidence="1" id="KW-0472">Membrane</keyword>
<evidence type="ECO:0000256" key="1">
    <source>
        <dbReference type="SAM" id="Phobius"/>
    </source>
</evidence>
<accession>A0ABT5Z7K6</accession>
<dbReference type="EMBL" id="JARHTQ010000026">
    <property type="protein sequence ID" value="MDF2259811.1"/>
    <property type="molecule type" value="Genomic_DNA"/>
</dbReference>
<organism evidence="3 4">
    <name type="scientific">Streptantibioticus ferralitis</name>
    <dbReference type="NCBI Taxonomy" id="236510"/>
    <lineage>
        <taxon>Bacteria</taxon>
        <taxon>Bacillati</taxon>
        <taxon>Actinomycetota</taxon>
        <taxon>Actinomycetes</taxon>
        <taxon>Kitasatosporales</taxon>
        <taxon>Streptomycetaceae</taxon>
        <taxon>Streptantibioticus</taxon>
    </lineage>
</organism>
<evidence type="ECO:0000313" key="4">
    <source>
        <dbReference type="Proteomes" id="UP001220022"/>
    </source>
</evidence>
<keyword evidence="2" id="KW-0732">Signal</keyword>
<dbReference type="RefSeq" id="WP_275819787.1">
    <property type="nucleotide sequence ID" value="NZ_BAAANM010000002.1"/>
</dbReference>
<keyword evidence="1" id="KW-0812">Transmembrane</keyword>